<evidence type="ECO:0000256" key="1">
    <source>
        <dbReference type="ARBA" id="ARBA00022737"/>
    </source>
</evidence>
<sequence length="433" mass="48869">MEALGAATNIVSLVQTVVTIISYIKSVKDAPRERKELLMELRNLVGLLESLQDLLEVDEPDHSDPWKGAVKQLEAHGGALSQFKHALEKLADKLYPTHGFRKIKQALLWKLTKPDLLEIFSRIERVKGLVQIALQEDATRLAAAMNMRMDHIVKTNEAILANTSDIRQQIDLQADDRMRMEFDSLLDWICSKADVAEHHYQYQAHFEKHHSDSGRWFFDEPKYHDWVSSDPNPWLFCPGIPGAGKSVLSSTVVRELQKRALPVAYLYCTYSGRSKQSARHFLTSMLRQLVHISGAPPQNIEDLRKRCEKNDKAPSLDEIENALRTIVTPRCKGWLVVDALDECDCNSRKDLLNSLHNLVSSSSLKILATSRFIPEIESWFSERNANVVEIRASGADIEAYVRSRQADFRSSIRIDAQQMDSVVAGVVAAASGL</sequence>
<dbReference type="PANTHER" id="PTHR10039">
    <property type="entry name" value="AMELOGENIN"/>
    <property type="match status" value="1"/>
</dbReference>
<dbReference type="SUPFAM" id="SSF52540">
    <property type="entry name" value="P-loop containing nucleoside triphosphate hydrolases"/>
    <property type="match status" value="1"/>
</dbReference>
<accession>M2LLB1</accession>
<dbReference type="Gene3D" id="3.40.50.300">
    <property type="entry name" value="P-loop containing nucleotide triphosphate hydrolases"/>
    <property type="match status" value="1"/>
</dbReference>
<reference evidence="3 4" key="1">
    <citation type="journal article" date="2012" name="PLoS Pathog.">
        <title>Diverse lifestyles and strategies of plant pathogenesis encoded in the genomes of eighteen Dothideomycetes fungi.</title>
        <authorList>
            <person name="Ohm R.A."/>
            <person name="Feau N."/>
            <person name="Henrissat B."/>
            <person name="Schoch C.L."/>
            <person name="Horwitz B.A."/>
            <person name="Barry K.W."/>
            <person name="Condon B.J."/>
            <person name="Copeland A.C."/>
            <person name="Dhillon B."/>
            <person name="Glaser F."/>
            <person name="Hesse C.N."/>
            <person name="Kosti I."/>
            <person name="LaButti K."/>
            <person name="Lindquist E.A."/>
            <person name="Lucas S."/>
            <person name="Salamov A.A."/>
            <person name="Bradshaw R.E."/>
            <person name="Ciuffetti L."/>
            <person name="Hamelin R.C."/>
            <person name="Kema G.H.J."/>
            <person name="Lawrence C."/>
            <person name="Scott J.A."/>
            <person name="Spatafora J.W."/>
            <person name="Turgeon B.G."/>
            <person name="de Wit P.J.G.M."/>
            <person name="Zhong S."/>
            <person name="Goodwin S.B."/>
            <person name="Grigoriev I.V."/>
        </authorList>
    </citation>
    <scope>NUCLEOTIDE SEQUENCE [LARGE SCALE GENOMIC DNA]</scope>
    <source>
        <strain evidence="3 4">UAMH 10762</strain>
    </source>
</reference>
<feature type="domain" description="Nephrocystin 3-like N-terminal" evidence="2">
    <location>
        <begin position="213"/>
        <end position="371"/>
    </location>
</feature>
<dbReference type="RefSeq" id="XP_007677697.1">
    <property type="nucleotide sequence ID" value="XM_007679507.1"/>
</dbReference>
<keyword evidence="4" id="KW-1185">Reference proteome</keyword>
<dbReference type="AlphaFoldDB" id="M2LLB1"/>
<dbReference type="eggNOG" id="KOG4177">
    <property type="taxonomic scope" value="Eukaryota"/>
</dbReference>
<dbReference type="HOGENOM" id="CLU_000288_34_23_1"/>
<evidence type="ECO:0000259" key="2">
    <source>
        <dbReference type="Pfam" id="PF24883"/>
    </source>
</evidence>
<dbReference type="OMA" id="RWKNGSN"/>
<name>M2LLB1_BAUPA</name>
<evidence type="ECO:0000313" key="3">
    <source>
        <dbReference type="EMBL" id="EMC95052.1"/>
    </source>
</evidence>
<organism evidence="3 4">
    <name type="scientific">Baudoinia panamericana (strain UAMH 10762)</name>
    <name type="common">Angels' share fungus</name>
    <name type="synonym">Baudoinia compniacensis (strain UAMH 10762)</name>
    <dbReference type="NCBI Taxonomy" id="717646"/>
    <lineage>
        <taxon>Eukaryota</taxon>
        <taxon>Fungi</taxon>
        <taxon>Dikarya</taxon>
        <taxon>Ascomycota</taxon>
        <taxon>Pezizomycotina</taxon>
        <taxon>Dothideomycetes</taxon>
        <taxon>Dothideomycetidae</taxon>
        <taxon>Mycosphaerellales</taxon>
        <taxon>Teratosphaeriaceae</taxon>
        <taxon>Baudoinia</taxon>
    </lineage>
</organism>
<dbReference type="Pfam" id="PF24883">
    <property type="entry name" value="NPHP3_N"/>
    <property type="match status" value="1"/>
</dbReference>
<gene>
    <name evidence="3" type="ORF">BAUCODRAFT_123534</name>
</gene>
<proteinExistence type="predicted"/>
<dbReference type="OrthoDB" id="195446at2759"/>
<dbReference type="KEGG" id="bcom:BAUCODRAFT_123534"/>
<protein>
    <recommendedName>
        <fullName evidence="2">Nephrocystin 3-like N-terminal domain-containing protein</fullName>
    </recommendedName>
</protein>
<dbReference type="GeneID" id="19107786"/>
<keyword evidence="1" id="KW-0677">Repeat</keyword>
<evidence type="ECO:0000313" key="4">
    <source>
        <dbReference type="Proteomes" id="UP000011761"/>
    </source>
</evidence>
<dbReference type="PANTHER" id="PTHR10039:SF15">
    <property type="entry name" value="NACHT DOMAIN-CONTAINING PROTEIN"/>
    <property type="match status" value="1"/>
</dbReference>
<dbReference type="InterPro" id="IPR027417">
    <property type="entry name" value="P-loop_NTPase"/>
</dbReference>
<dbReference type="InterPro" id="IPR056884">
    <property type="entry name" value="NPHP3-like_N"/>
</dbReference>
<dbReference type="Proteomes" id="UP000011761">
    <property type="component" value="Unassembled WGS sequence"/>
</dbReference>
<dbReference type="EMBL" id="KB445557">
    <property type="protein sequence ID" value="EMC95052.1"/>
    <property type="molecule type" value="Genomic_DNA"/>
</dbReference>